<dbReference type="GO" id="GO:0003729">
    <property type="term" value="F:mRNA binding"/>
    <property type="evidence" value="ECO:0007669"/>
    <property type="project" value="InterPro"/>
</dbReference>
<dbReference type="PRINTS" id="PR01738">
    <property type="entry name" value="RNABINDINGM8"/>
</dbReference>
<dbReference type="GO" id="GO:0005634">
    <property type="term" value="C:nucleus"/>
    <property type="evidence" value="ECO:0007669"/>
    <property type="project" value="UniProtKB-SubCell"/>
</dbReference>
<keyword evidence="15" id="KW-1185">Reference proteome</keyword>
<dbReference type="GO" id="GO:0006417">
    <property type="term" value="P:regulation of translation"/>
    <property type="evidence" value="ECO:0007669"/>
    <property type="project" value="UniProtKB-KW"/>
</dbReference>
<dbReference type="InterPro" id="IPR035979">
    <property type="entry name" value="RBD_domain_sf"/>
</dbReference>
<dbReference type="FunCoup" id="A0A0G4EH72">
    <property type="interactions" value="517"/>
</dbReference>
<sequence length="151" mass="17177">MQSDEGDAGMRSGGRRIKGRGARDAMEVDDRYEGDAGVFQSLNQEGGSDEFGPARSIEGWIVIVTGLMEECQEEDLHEHFDQFGDIKNLHLNLDRRSGFVKGYCFIEYEKYQEAKAAIDAMNGKEILEKQVHVDWAFTKVPFNQKRGGRRR</sequence>
<evidence type="ECO:0000256" key="8">
    <source>
        <dbReference type="ARBA" id="ARBA00023187"/>
    </source>
</evidence>
<evidence type="ECO:0000256" key="6">
    <source>
        <dbReference type="ARBA" id="ARBA00022845"/>
    </source>
</evidence>
<accession>A0A0G4EH72</accession>
<evidence type="ECO:0000259" key="13">
    <source>
        <dbReference type="PROSITE" id="PS50102"/>
    </source>
</evidence>
<keyword evidence="8" id="KW-0508">mRNA splicing</keyword>
<dbReference type="Proteomes" id="UP000041254">
    <property type="component" value="Unassembled WGS sequence"/>
</dbReference>
<feature type="region of interest" description="Disordered" evidence="12">
    <location>
        <begin position="1"/>
        <end position="26"/>
    </location>
</feature>
<evidence type="ECO:0000256" key="5">
    <source>
        <dbReference type="ARBA" id="ARBA00022664"/>
    </source>
</evidence>
<name>A0A0G4EH72_VITBC</name>
<dbReference type="InParanoid" id="A0A0G4EH72"/>
<comment type="subcellular location">
    <subcellularLocation>
        <location evidence="2">Cytoplasm</location>
    </subcellularLocation>
    <subcellularLocation>
        <location evidence="1">Nucleus</location>
    </subcellularLocation>
</comment>
<dbReference type="SMART" id="SM00360">
    <property type="entry name" value="RRM"/>
    <property type="match status" value="1"/>
</dbReference>
<dbReference type="InterPro" id="IPR012677">
    <property type="entry name" value="Nucleotide-bd_a/b_plait_sf"/>
</dbReference>
<dbReference type="SUPFAM" id="SSF54928">
    <property type="entry name" value="RNA-binding domain, RBD"/>
    <property type="match status" value="1"/>
</dbReference>
<dbReference type="EMBL" id="CDMY01000227">
    <property type="protein sequence ID" value="CEL95364.1"/>
    <property type="molecule type" value="Genomic_DNA"/>
</dbReference>
<dbReference type="InterPro" id="IPR000504">
    <property type="entry name" value="RRM_dom"/>
</dbReference>
<keyword evidence="6" id="KW-0810">Translation regulation</keyword>
<keyword evidence="7 11" id="KW-0694">RNA-binding</keyword>
<dbReference type="GO" id="GO:0006397">
    <property type="term" value="P:mRNA processing"/>
    <property type="evidence" value="ECO:0007669"/>
    <property type="project" value="UniProtKB-KW"/>
</dbReference>
<dbReference type="FunFam" id="3.30.70.330:FF:000525">
    <property type="entry name" value="RNA-binding protein 8A"/>
    <property type="match status" value="1"/>
</dbReference>
<evidence type="ECO:0000256" key="11">
    <source>
        <dbReference type="PROSITE-ProRule" id="PRU00176"/>
    </source>
</evidence>
<keyword evidence="9" id="KW-0539">Nucleus</keyword>
<organism evidence="14 15">
    <name type="scientific">Vitrella brassicaformis (strain CCMP3155)</name>
    <dbReference type="NCBI Taxonomy" id="1169540"/>
    <lineage>
        <taxon>Eukaryota</taxon>
        <taxon>Sar</taxon>
        <taxon>Alveolata</taxon>
        <taxon>Colpodellida</taxon>
        <taxon>Vitrellaceae</taxon>
        <taxon>Vitrella</taxon>
    </lineage>
</organism>
<evidence type="ECO:0000256" key="9">
    <source>
        <dbReference type="ARBA" id="ARBA00023242"/>
    </source>
</evidence>
<dbReference type="GO" id="GO:0005737">
    <property type="term" value="C:cytoplasm"/>
    <property type="evidence" value="ECO:0007669"/>
    <property type="project" value="UniProtKB-SubCell"/>
</dbReference>
<keyword evidence="4" id="KW-0963">Cytoplasm</keyword>
<keyword evidence="5" id="KW-0507">mRNA processing</keyword>
<proteinExistence type="predicted"/>
<dbReference type="STRING" id="1169540.A0A0G4EH72"/>
<dbReference type="OMA" id="WAFITGN"/>
<reference evidence="14 15" key="1">
    <citation type="submission" date="2014-11" db="EMBL/GenBank/DDBJ databases">
        <authorList>
            <person name="Zhu J."/>
            <person name="Qi W."/>
            <person name="Song R."/>
        </authorList>
    </citation>
    <scope>NUCLEOTIDE SEQUENCE [LARGE SCALE GENOMIC DNA]</scope>
</reference>
<evidence type="ECO:0000256" key="10">
    <source>
        <dbReference type="ARBA" id="ARBA00077711"/>
    </source>
</evidence>
<feature type="domain" description="RRM" evidence="13">
    <location>
        <begin position="60"/>
        <end position="138"/>
    </location>
</feature>
<evidence type="ECO:0000313" key="15">
    <source>
        <dbReference type="Proteomes" id="UP000041254"/>
    </source>
</evidence>
<dbReference type="Gene3D" id="3.30.70.330">
    <property type="match status" value="1"/>
</dbReference>
<dbReference type="PhylomeDB" id="A0A0G4EH72"/>
<gene>
    <name evidence="14" type="ORF">Vbra_11794</name>
</gene>
<dbReference type="PROSITE" id="PS50102">
    <property type="entry name" value="RRM"/>
    <property type="match status" value="1"/>
</dbReference>
<dbReference type="VEuPathDB" id="CryptoDB:Vbra_11794"/>
<dbReference type="PANTHER" id="PTHR45894">
    <property type="entry name" value="RNA-BINDING PROTEIN 8A"/>
    <property type="match status" value="1"/>
</dbReference>
<evidence type="ECO:0000256" key="1">
    <source>
        <dbReference type="ARBA" id="ARBA00004123"/>
    </source>
</evidence>
<evidence type="ECO:0000256" key="4">
    <source>
        <dbReference type="ARBA" id="ARBA00022490"/>
    </source>
</evidence>
<dbReference type="GO" id="GO:0008380">
    <property type="term" value="P:RNA splicing"/>
    <property type="evidence" value="ECO:0007669"/>
    <property type="project" value="UniProtKB-KW"/>
</dbReference>
<evidence type="ECO:0000256" key="7">
    <source>
        <dbReference type="ARBA" id="ARBA00022884"/>
    </source>
</evidence>
<evidence type="ECO:0000256" key="12">
    <source>
        <dbReference type="SAM" id="MobiDB-lite"/>
    </source>
</evidence>
<dbReference type="Pfam" id="PF00076">
    <property type="entry name" value="RRM_1"/>
    <property type="match status" value="1"/>
</dbReference>
<dbReference type="OrthoDB" id="15688at2759"/>
<dbReference type="InterPro" id="IPR008111">
    <property type="entry name" value="RNA-bd_8"/>
</dbReference>
<evidence type="ECO:0000313" key="14">
    <source>
        <dbReference type="EMBL" id="CEL95364.1"/>
    </source>
</evidence>
<dbReference type="InterPro" id="IPR033744">
    <property type="entry name" value="RRM_RBM8"/>
</dbReference>
<keyword evidence="3" id="KW-0813">Transport</keyword>
<protein>
    <recommendedName>
        <fullName evidence="10">RNA-binding protein 8A</fullName>
    </recommendedName>
</protein>
<evidence type="ECO:0000256" key="3">
    <source>
        <dbReference type="ARBA" id="ARBA00022448"/>
    </source>
</evidence>
<evidence type="ECO:0000256" key="2">
    <source>
        <dbReference type="ARBA" id="ARBA00004496"/>
    </source>
</evidence>
<dbReference type="CDD" id="cd12324">
    <property type="entry name" value="RRM_RBM8"/>
    <property type="match status" value="1"/>
</dbReference>
<dbReference type="AlphaFoldDB" id="A0A0G4EH72"/>